<protein>
    <recommendedName>
        <fullName evidence="10">L-threonylcarbamoyladenylate synthase</fullName>
        <ecNumber evidence="3">2.7.7.87</ecNumber>
    </recommendedName>
    <alternativeName>
        <fullName evidence="10">L-threonylcarbamoyladenylate synthase</fullName>
    </alternativeName>
</protein>
<evidence type="ECO:0000313" key="14">
    <source>
        <dbReference type="Proteomes" id="UP001162734"/>
    </source>
</evidence>
<evidence type="ECO:0000256" key="1">
    <source>
        <dbReference type="ARBA" id="ARBA00004496"/>
    </source>
</evidence>
<evidence type="ECO:0000256" key="8">
    <source>
        <dbReference type="ARBA" id="ARBA00022741"/>
    </source>
</evidence>
<comment type="catalytic activity">
    <reaction evidence="11">
        <text>L-threonine + hydrogencarbonate + ATP = L-threonylcarbamoyladenylate + diphosphate + H2O</text>
        <dbReference type="Rhea" id="RHEA:36407"/>
        <dbReference type="ChEBI" id="CHEBI:15377"/>
        <dbReference type="ChEBI" id="CHEBI:17544"/>
        <dbReference type="ChEBI" id="CHEBI:30616"/>
        <dbReference type="ChEBI" id="CHEBI:33019"/>
        <dbReference type="ChEBI" id="CHEBI:57926"/>
        <dbReference type="ChEBI" id="CHEBI:73682"/>
        <dbReference type="EC" id="2.7.7.87"/>
    </reaction>
</comment>
<organism evidence="13 14">
    <name type="scientific">Anaeromyxobacter paludicola</name>
    <dbReference type="NCBI Taxonomy" id="2918171"/>
    <lineage>
        <taxon>Bacteria</taxon>
        <taxon>Pseudomonadati</taxon>
        <taxon>Myxococcota</taxon>
        <taxon>Myxococcia</taxon>
        <taxon>Myxococcales</taxon>
        <taxon>Cystobacterineae</taxon>
        <taxon>Anaeromyxobacteraceae</taxon>
        <taxon>Anaeromyxobacter</taxon>
    </lineage>
</organism>
<dbReference type="PANTHER" id="PTHR17490:SF16">
    <property type="entry name" value="THREONYLCARBAMOYL-AMP SYNTHASE"/>
    <property type="match status" value="1"/>
</dbReference>
<keyword evidence="8" id="KW-0547">Nucleotide-binding</keyword>
<keyword evidence="14" id="KW-1185">Reference proteome</keyword>
<keyword evidence="5" id="KW-0808">Transferase</keyword>
<proteinExistence type="inferred from homology"/>
<dbReference type="PROSITE" id="PS51163">
    <property type="entry name" value="YRDC"/>
    <property type="match status" value="1"/>
</dbReference>
<feature type="domain" description="YrdC-like" evidence="12">
    <location>
        <begin position="1"/>
        <end position="119"/>
    </location>
</feature>
<evidence type="ECO:0000256" key="5">
    <source>
        <dbReference type="ARBA" id="ARBA00022679"/>
    </source>
</evidence>
<dbReference type="InterPro" id="IPR017945">
    <property type="entry name" value="DHBP_synth_RibB-like_a/b_dom"/>
</dbReference>
<evidence type="ECO:0000256" key="6">
    <source>
        <dbReference type="ARBA" id="ARBA00022694"/>
    </source>
</evidence>
<evidence type="ECO:0000256" key="9">
    <source>
        <dbReference type="ARBA" id="ARBA00022840"/>
    </source>
</evidence>
<evidence type="ECO:0000256" key="7">
    <source>
        <dbReference type="ARBA" id="ARBA00022695"/>
    </source>
</evidence>
<evidence type="ECO:0000256" key="10">
    <source>
        <dbReference type="ARBA" id="ARBA00029774"/>
    </source>
</evidence>
<evidence type="ECO:0000313" key="13">
    <source>
        <dbReference type="EMBL" id="BDG07193.1"/>
    </source>
</evidence>
<evidence type="ECO:0000256" key="4">
    <source>
        <dbReference type="ARBA" id="ARBA00022490"/>
    </source>
</evidence>
<dbReference type="Pfam" id="PF01300">
    <property type="entry name" value="Sua5_yciO_yrdC"/>
    <property type="match status" value="1"/>
</dbReference>
<sequence length="130" mass="12739">MTPLAARLAARFWPGPLTLVLEAAPGLAPEITAGAGTVAVRVPGSEVARELSRLAGGPLISTSANLSGGPPPARAEALDPALRARLDLVLDAGPTPGGLASTLADVTGAAPRQVRAGAVPWAEILAAAGG</sequence>
<dbReference type="Gene3D" id="3.90.870.10">
    <property type="entry name" value="DHBP synthase"/>
    <property type="match status" value="1"/>
</dbReference>
<dbReference type="SUPFAM" id="SSF55821">
    <property type="entry name" value="YrdC/RibB"/>
    <property type="match status" value="1"/>
</dbReference>
<evidence type="ECO:0000256" key="11">
    <source>
        <dbReference type="ARBA" id="ARBA00048366"/>
    </source>
</evidence>
<keyword evidence="7" id="KW-0548">Nucleotidyltransferase</keyword>
<keyword evidence="6" id="KW-0819">tRNA processing</keyword>
<dbReference type="InterPro" id="IPR006070">
    <property type="entry name" value="Sua5-like_dom"/>
</dbReference>
<keyword evidence="4" id="KW-0963">Cytoplasm</keyword>
<dbReference type="PANTHER" id="PTHR17490">
    <property type="entry name" value="SUA5"/>
    <property type="match status" value="1"/>
</dbReference>
<dbReference type="Proteomes" id="UP001162734">
    <property type="component" value="Chromosome"/>
</dbReference>
<reference evidence="14" key="1">
    <citation type="journal article" date="2022" name="Int. J. Syst. Evol. Microbiol.">
        <title>Anaeromyxobacter oryzae sp. nov., Anaeromyxobacter diazotrophicus sp. nov. and Anaeromyxobacter paludicola sp. nov., isolated from paddy soils.</title>
        <authorList>
            <person name="Itoh H."/>
            <person name="Xu Z."/>
            <person name="Mise K."/>
            <person name="Masuda Y."/>
            <person name="Ushijima N."/>
            <person name="Hayakawa C."/>
            <person name="Shiratori Y."/>
            <person name="Senoo K."/>
        </authorList>
    </citation>
    <scope>NUCLEOTIDE SEQUENCE [LARGE SCALE GENOMIC DNA]</scope>
    <source>
        <strain evidence="14">Red630</strain>
    </source>
</reference>
<dbReference type="EC" id="2.7.7.87" evidence="3"/>
<comment type="subcellular location">
    <subcellularLocation>
        <location evidence="1">Cytoplasm</location>
    </subcellularLocation>
</comment>
<gene>
    <name evidence="13" type="ORF">AMPC_03060</name>
</gene>
<dbReference type="InterPro" id="IPR050156">
    <property type="entry name" value="TC-AMP_synthase_SUA5"/>
</dbReference>
<keyword evidence="9" id="KW-0067">ATP-binding</keyword>
<evidence type="ECO:0000259" key="12">
    <source>
        <dbReference type="PROSITE" id="PS51163"/>
    </source>
</evidence>
<comment type="similarity">
    <text evidence="2">Belongs to the SUA5 family.</text>
</comment>
<name>A0ABM7X5V3_9BACT</name>
<accession>A0ABM7X5V3</accession>
<dbReference type="EMBL" id="AP025592">
    <property type="protein sequence ID" value="BDG07193.1"/>
    <property type="molecule type" value="Genomic_DNA"/>
</dbReference>
<evidence type="ECO:0000256" key="2">
    <source>
        <dbReference type="ARBA" id="ARBA00007663"/>
    </source>
</evidence>
<evidence type="ECO:0000256" key="3">
    <source>
        <dbReference type="ARBA" id="ARBA00012584"/>
    </source>
</evidence>